<dbReference type="Proteomes" id="UP000219338">
    <property type="component" value="Unassembled WGS sequence"/>
</dbReference>
<name>A0A284R995_ARMOS</name>
<accession>A0A284R995</accession>
<dbReference type="AlphaFoldDB" id="A0A284R995"/>
<evidence type="ECO:0000256" key="1">
    <source>
        <dbReference type="SAM" id="Phobius"/>
    </source>
</evidence>
<evidence type="ECO:0000313" key="3">
    <source>
        <dbReference type="Proteomes" id="UP000219338"/>
    </source>
</evidence>
<sequence length="159" mass="18002">MPLTHCPVNYQYLSSGSVTTTNISIVTSTDYDSAERGQGVFIDDFSMAGLEYIKGLAVLVFIRLYLRECTRRLWNKTWLLRDRIMKRPVLDSEVYTAHLSCNSCANDICTPVCSLKVPSERLLLLGEPRNPRSTLLIMGHTCIEFLVLTLIRVLIPGEF</sequence>
<reference evidence="3" key="1">
    <citation type="journal article" date="2017" name="Nat. Ecol. Evol.">
        <title>Genome expansion and lineage-specific genetic innovations in the forest pathogenic fungi Armillaria.</title>
        <authorList>
            <person name="Sipos G."/>
            <person name="Prasanna A.N."/>
            <person name="Walter M.C."/>
            <person name="O'Connor E."/>
            <person name="Balint B."/>
            <person name="Krizsan K."/>
            <person name="Kiss B."/>
            <person name="Hess J."/>
            <person name="Varga T."/>
            <person name="Slot J."/>
            <person name="Riley R."/>
            <person name="Boka B."/>
            <person name="Rigling D."/>
            <person name="Barry K."/>
            <person name="Lee J."/>
            <person name="Mihaltcheva S."/>
            <person name="LaButti K."/>
            <person name="Lipzen A."/>
            <person name="Waldron R."/>
            <person name="Moloney N.M."/>
            <person name="Sperisen C."/>
            <person name="Kredics L."/>
            <person name="Vagvoelgyi C."/>
            <person name="Patrignani A."/>
            <person name="Fitzpatrick D."/>
            <person name="Nagy I."/>
            <person name="Doyle S."/>
            <person name="Anderson J.B."/>
            <person name="Grigoriev I.V."/>
            <person name="Gueldener U."/>
            <person name="Muensterkoetter M."/>
            <person name="Nagy L.G."/>
        </authorList>
    </citation>
    <scope>NUCLEOTIDE SEQUENCE [LARGE SCALE GENOMIC DNA]</scope>
    <source>
        <strain evidence="3">C18/9</strain>
    </source>
</reference>
<feature type="transmembrane region" description="Helical" evidence="1">
    <location>
        <begin position="135"/>
        <end position="155"/>
    </location>
</feature>
<dbReference type="EMBL" id="FUEG01000006">
    <property type="protein sequence ID" value="SJL05276.1"/>
    <property type="molecule type" value="Genomic_DNA"/>
</dbReference>
<organism evidence="2 3">
    <name type="scientific">Armillaria ostoyae</name>
    <name type="common">Armillaria root rot fungus</name>
    <dbReference type="NCBI Taxonomy" id="47428"/>
    <lineage>
        <taxon>Eukaryota</taxon>
        <taxon>Fungi</taxon>
        <taxon>Dikarya</taxon>
        <taxon>Basidiomycota</taxon>
        <taxon>Agaricomycotina</taxon>
        <taxon>Agaricomycetes</taxon>
        <taxon>Agaricomycetidae</taxon>
        <taxon>Agaricales</taxon>
        <taxon>Marasmiineae</taxon>
        <taxon>Physalacriaceae</taxon>
        <taxon>Armillaria</taxon>
    </lineage>
</organism>
<keyword evidence="1" id="KW-0812">Transmembrane</keyword>
<feature type="transmembrane region" description="Helical" evidence="1">
    <location>
        <begin position="45"/>
        <end position="66"/>
    </location>
</feature>
<protein>
    <submittedName>
        <fullName evidence="2">Uncharacterized protein</fullName>
    </submittedName>
</protein>
<keyword evidence="1" id="KW-0472">Membrane</keyword>
<proteinExistence type="predicted"/>
<evidence type="ECO:0000313" key="2">
    <source>
        <dbReference type="EMBL" id="SJL05276.1"/>
    </source>
</evidence>
<keyword evidence="1" id="KW-1133">Transmembrane helix</keyword>
<keyword evidence="3" id="KW-1185">Reference proteome</keyword>
<gene>
    <name evidence="2" type="ORF">ARMOST_08642</name>
</gene>